<name>A0A1I6P8N5_9PSEU</name>
<evidence type="ECO:0000313" key="5">
    <source>
        <dbReference type="Proteomes" id="UP000198852"/>
    </source>
</evidence>
<dbReference type="Proteomes" id="UP000198852">
    <property type="component" value="Unassembled WGS sequence"/>
</dbReference>
<evidence type="ECO:0000256" key="2">
    <source>
        <dbReference type="SAM" id="Phobius"/>
    </source>
</evidence>
<evidence type="ECO:0000259" key="3">
    <source>
        <dbReference type="Pfam" id="PF24878"/>
    </source>
</evidence>
<feature type="transmembrane region" description="Helical" evidence="2">
    <location>
        <begin position="34"/>
        <end position="54"/>
    </location>
</feature>
<keyword evidence="2" id="KW-1133">Transmembrane helix</keyword>
<reference evidence="5" key="1">
    <citation type="submission" date="2016-10" db="EMBL/GenBank/DDBJ databases">
        <authorList>
            <person name="Varghese N."/>
            <person name="Submissions S."/>
        </authorList>
    </citation>
    <scope>NUCLEOTIDE SEQUENCE [LARGE SCALE GENOMIC DNA]</scope>
    <source>
        <strain evidence="5">DSM 44771</strain>
    </source>
</reference>
<evidence type="ECO:0000256" key="1">
    <source>
        <dbReference type="SAM" id="MobiDB-lite"/>
    </source>
</evidence>
<keyword evidence="2" id="KW-0472">Membrane</keyword>
<feature type="region of interest" description="Disordered" evidence="1">
    <location>
        <begin position="63"/>
        <end position="124"/>
    </location>
</feature>
<feature type="domain" description="Putative mannosyltransferase YkcA/B-like C-terminal" evidence="3">
    <location>
        <begin position="127"/>
        <end position="221"/>
    </location>
</feature>
<sequence>MGTVVAAVALVAGVAMTVPLFLPRARRAGKTRVIAAGALVGILASLAGPTAYAVTPLSTPVQATFPSAGPSTTGPGGGPGPDGGRGMPDGTRHGGGTRPDGATGHRPDGVRGERGERSGGEQVSPQLMRYLTDHHENETWLVAVVGSMVAAPVILETGQPVMAVGGYNGNDPTPTVDELKQHIADGELRYVWTSGSSGVRSMSGDVDTAVVDTTMSWVAHHCPVVNPTDYGANPTTTTHLHDCQGTT</sequence>
<feature type="compositionally biased region" description="Gly residues" evidence="1">
    <location>
        <begin position="74"/>
        <end position="98"/>
    </location>
</feature>
<keyword evidence="5" id="KW-1185">Reference proteome</keyword>
<dbReference type="Pfam" id="PF24878">
    <property type="entry name" value="YkcB_C"/>
    <property type="match status" value="1"/>
</dbReference>
<dbReference type="InterPro" id="IPR056785">
    <property type="entry name" value="YkcA/B-like_C"/>
</dbReference>
<organism evidence="4 5">
    <name type="scientific">Saccharopolyspora flava</name>
    <dbReference type="NCBI Taxonomy" id="95161"/>
    <lineage>
        <taxon>Bacteria</taxon>
        <taxon>Bacillati</taxon>
        <taxon>Actinomycetota</taxon>
        <taxon>Actinomycetes</taxon>
        <taxon>Pseudonocardiales</taxon>
        <taxon>Pseudonocardiaceae</taxon>
        <taxon>Saccharopolyspora</taxon>
    </lineage>
</organism>
<gene>
    <name evidence="4" type="ORF">SAMN05660874_00552</name>
</gene>
<keyword evidence="2" id="KW-0812">Transmembrane</keyword>
<feature type="compositionally biased region" description="Basic and acidic residues" evidence="1">
    <location>
        <begin position="103"/>
        <end position="119"/>
    </location>
</feature>
<feature type="transmembrane region" description="Helical" evidence="2">
    <location>
        <begin position="6"/>
        <end position="22"/>
    </location>
</feature>
<dbReference type="STRING" id="95161.SAMN05660874_00552"/>
<dbReference type="AlphaFoldDB" id="A0A1I6P8N5"/>
<dbReference type="EMBL" id="FOZX01000001">
    <property type="protein sequence ID" value="SFS36505.1"/>
    <property type="molecule type" value="Genomic_DNA"/>
</dbReference>
<protein>
    <recommendedName>
        <fullName evidence="3">Putative mannosyltransferase YkcA/B-like C-terminal domain-containing protein</fullName>
    </recommendedName>
</protein>
<dbReference type="OrthoDB" id="5241882at2"/>
<accession>A0A1I6P8N5</accession>
<evidence type="ECO:0000313" key="4">
    <source>
        <dbReference type="EMBL" id="SFS36505.1"/>
    </source>
</evidence>
<dbReference type="RefSeq" id="WP_093413431.1">
    <property type="nucleotide sequence ID" value="NZ_FOZX01000001.1"/>
</dbReference>
<proteinExistence type="predicted"/>